<comment type="caution">
    <text evidence="10">The sequence shown here is derived from an EMBL/GenBank/DDBJ whole genome shotgun (WGS) entry which is preliminary data.</text>
</comment>
<comment type="subcellular location">
    <subcellularLocation>
        <location evidence="1">Cell membrane</location>
        <topology evidence="1">Single-pass type I membrane protein</topology>
    </subcellularLocation>
</comment>
<organism evidence="10 11">
    <name type="scientific">Ancylostoma ceylanicum</name>
    <dbReference type="NCBI Taxonomy" id="53326"/>
    <lineage>
        <taxon>Eukaryota</taxon>
        <taxon>Metazoa</taxon>
        <taxon>Ecdysozoa</taxon>
        <taxon>Nematoda</taxon>
        <taxon>Chromadorea</taxon>
        <taxon>Rhabditida</taxon>
        <taxon>Rhabditina</taxon>
        <taxon>Rhabditomorpha</taxon>
        <taxon>Strongyloidea</taxon>
        <taxon>Ancylostomatidae</taxon>
        <taxon>Ancylostomatinae</taxon>
        <taxon>Ancylostoma</taxon>
    </lineage>
</organism>
<dbReference type="EMBL" id="JARK01001553">
    <property type="protein sequence ID" value="EYB90618.1"/>
    <property type="molecule type" value="Genomic_DNA"/>
</dbReference>
<evidence type="ECO:0000313" key="11">
    <source>
        <dbReference type="Proteomes" id="UP000024635"/>
    </source>
</evidence>
<keyword evidence="6 8" id="KW-1133">Transmembrane helix</keyword>
<keyword evidence="4 8" id="KW-0812">Transmembrane</keyword>
<evidence type="ECO:0000256" key="5">
    <source>
        <dbReference type="ARBA" id="ARBA00022729"/>
    </source>
</evidence>
<evidence type="ECO:0000256" key="4">
    <source>
        <dbReference type="ARBA" id="ARBA00022692"/>
    </source>
</evidence>
<feature type="transmembrane region" description="Helical" evidence="8">
    <location>
        <begin position="304"/>
        <end position="327"/>
    </location>
</feature>
<dbReference type="InterPro" id="IPR001507">
    <property type="entry name" value="ZP_dom"/>
</dbReference>
<keyword evidence="7 8" id="KW-0472">Membrane</keyword>
<dbReference type="PANTHER" id="PTHR22907:SF17">
    <property type="entry name" value="ZP DOMAIN-CONTAINING PROTEIN"/>
    <property type="match status" value="1"/>
</dbReference>
<dbReference type="InterPro" id="IPR051962">
    <property type="entry name" value="Cuticlin"/>
</dbReference>
<evidence type="ECO:0000256" key="8">
    <source>
        <dbReference type="SAM" id="Phobius"/>
    </source>
</evidence>
<evidence type="ECO:0000256" key="1">
    <source>
        <dbReference type="ARBA" id="ARBA00004251"/>
    </source>
</evidence>
<dbReference type="InterPro" id="IPR056953">
    <property type="entry name" value="CUT_N"/>
</dbReference>
<evidence type="ECO:0000256" key="3">
    <source>
        <dbReference type="ARBA" id="ARBA00022475"/>
    </source>
</evidence>
<dbReference type="Proteomes" id="UP000024635">
    <property type="component" value="Unassembled WGS sequence"/>
</dbReference>
<keyword evidence="5" id="KW-0732">Signal</keyword>
<dbReference type="AlphaFoldDB" id="A0A016SIV8"/>
<dbReference type="GO" id="GO:0005886">
    <property type="term" value="C:plasma membrane"/>
    <property type="evidence" value="ECO:0007669"/>
    <property type="project" value="UniProtKB-SubCell"/>
</dbReference>
<proteinExistence type="predicted"/>
<dbReference type="PROSITE" id="PS51034">
    <property type="entry name" value="ZP_2"/>
    <property type="match status" value="1"/>
</dbReference>
<name>A0A016SIV8_9BILA</name>
<keyword evidence="3" id="KW-1003">Cell membrane</keyword>
<dbReference type="OrthoDB" id="5855819at2759"/>
<dbReference type="InterPro" id="IPR057475">
    <property type="entry name" value="CUT_C"/>
</dbReference>
<sequence>MTSAFLHCAADAIYIKLRTNRTFEGHVHVKFASNKYCYQTLVTNNQIEVLVPHEECAVPRRRSKSPPGVFLETSLAVAFHPDFTTADDRIFHFRCFHQRTAKDHQGTGSPTEPPQEASWTPSCSYTVRKWPNGPLVGTVVLGQTVFHQWSCDNQKLFQDNCLVVRSCSVVAGETTHELIGADGCSKNTRILPHLTYFNPSLVGQNVSVFGVSQTSLIYFECELLLMPKKDGICDVPTCTDSTSNRTRRGFDSNVAVDVQSQRIEVSELGVISDVETESMQSVELMCQEKASYPVQEICVPFNPFVVFLAGMISVIVFVAFTAVIVSLQRYRHYSMSQTRC</sequence>
<evidence type="ECO:0000256" key="6">
    <source>
        <dbReference type="ARBA" id="ARBA00022989"/>
    </source>
</evidence>
<dbReference type="GO" id="GO:0042302">
    <property type="term" value="F:structural constituent of cuticle"/>
    <property type="evidence" value="ECO:0007669"/>
    <property type="project" value="UniProtKB-KW"/>
</dbReference>
<evidence type="ECO:0000256" key="2">
    <source>
        <dbReference type="ARBA" id="ARBA00022460"/>
    </source>
</evidence>
<evidence type="ECO:0000259" key="9">
    <source>
        <dbReference type="PROSITE" id="PS51034"/>
    </source>
</evidence>
<protein>
    <recommendedName>
        <fullName evidence="9">ZP domain-containing protein</fullName>
    </recommendedName>
</protein>
<gene>
    <name evidence="10" type="primary">Acey_s0217.g2393</name>
    <name evidence="10" type="synonym">Acey-cutl-15</name>
    <name evidence="10" type="ORF">Y032_0217g2393</name>
</gene>
<dbReference type="Pfam" id="PF25057">
    <property type="entry name" value="CUT_N"/>
    <property type="match status" value="1"/>
</dbReference>
<dbReference type="SMART" id="SM00241">
    <property type="entry name" value="ZP"/>
    <property type="match status" value="1"/>
</dbReference>
<dbReference type="Pfam" id="PF25301">
    <property type="entry name" value="CUT_C"/>
    <property type="match status" value="1"/>
</dbReference>
<feature type="domain" description="ZP" evidence="9">
    <location>
        <begin position="7"/>
        <end position="245"/>
    </location>
</feature>
<keyword evidence="11" id="KW-1185">Reference proteome</keyword>
<keyword evidence="2" id="KW-0193">Cuticle</keyword>
<dbReference type="PANTHER" id="PTHR22907">
    <property type="entry name" value="GH04558P"/>
    <property type="match status" value="1"/>
</dbReference>
<evidence type="ECO:0000256" key="7">
    <source>
        <dbReference type="ARBA" id="ARBA00023136"/>
    </source>
</evidence>
<accession>A0A016SIV8</accession>
<evidence type="ECO:0000313" key="10">
    <source>
        <dbReference type="EMBL" id="EYB90618.1"/>
    </source>
</evidence>
<reference evidence="11" key="1">
    <citation type="journal article" date="2015" name="Nat. Genet.">
        <title>The genome and transcriptome of the zoonotic hookworm Ancylostoma ceylanicum identify infection-specific gene families.</title>
        <authorList>
            <person name="Schwarz E.M."/>
            <person name="Hu Y."/>
            <person name="Antoshechkin I."/>
            <person name="Miller M.M."/>
            <person name="Sternberg P.W."/>
            <person name="Aroian R.V."/>
        </authorList>
    </citation>
    <scope>NUCLEOTIDE SEQUENCE</scope>
    <source>
        <strain evidence="11">HY135</strain>
    </source>
</reference>